<gene>
    <name evidence="3" type="ORF">JG540_00930</name>
</gene>
<dbReference type="Proteomes" id="UP000595895">
    <property type="component" value="Chromosome"/>
</dbReference>
<name>A0A7T7M9Q8_9ACTO</name>
<evidence type="ECO:0000313" key="3">
    <source>
        <dbReference type="EMBL" id="QQM67503.1"/>
    </source>
</evidence>
<feature type="chain" id="PRO_5032833626" description="Lipoprotein" evidence="2">
    <location>
        <begin position="25"/>
        <end position="256"/>
    </location>
</feature>
<evidence type="ECO:0000256" key="2">
    <source>
        <dbReference type="SAM" id="SignalP"/>
    </source>
</evidence>
<accession>A0A7T7M9Q8</accession>
<evidence type="ECO:0000313" key="4">
    <source>
        <dbReference type="Proteomes" id="UP000595895"/>
    </source>
</evidence>
<dbReference type="EMBL" id="CP066802">
    <property type="protein sequence ID" value="QQM67503.1"/>
    <property type="molecule type" value="Genomic_DNA"/>
</dbReference>
<dbReference type="RefSeq" id="WP_200276144.1">
    <property type="nucleotide sequence ID" value="NZ_CP066802.1"/>
</dbReference>
<organism evidence="3 4">
    <name type="scientific">Actinomyces weissii</name>
    <dbReference type="NCBI Taxonomy" id="675090"/>
    <lineage>
        <taxon>Bacteria</taxon>
        <taxon>Bacillati</taxon>
        <taxon>Actinomycetota</taxon>
        <taxon>Actinomycetes</taxon>
        <taxon>Actinomycetales</taxon>
        <taxon>Actinomycetaceae</taxon>
        <taxon>Actinomyces</taxon>
    </lineage>
</organism>
<feature type="compositionally biased region" description="Pro residues" evidence="1">
    <location>
        <begin position="65"/>
        <end position="75"/>
    </location>
</feature>
<dbReference type="PROSITE" id="PS51257">
    <property type="entry name" value="PROKAR_LIPOPROTEIN"/>
    <property type="match status" value="1"/>
</dbReference>
<keyword evidence="2" id="KW-0732">Signal</keyword>
<proteinExistence type="predicted"/>
<dbReference type="AlphaFoldDB" id="A0A7T7M9Q8"/>
<sequence>MRRRPPALLTVSLLCLGLSLSACASRSHQASSKPTSTAGAAATAQPTESHKPTKHGSFEVVPLPSLSPTPTPTPSRPAASWRNTPAPPATPPAGYQTAKAPLTSISFAVPASWEVFNAFNASEKQRLAEITGLETSELETSTSLMDLMATAPTWNAEGYREQMICSKIALPLPQEVIEKLINDYAAENGLTVVKISSVESANGTIHYGVTYNPGDGVYIAHAYLPRPQGSQVTSRIYTFSTERAEELLGVVASTLR</sequence>
<feature type="region of interest" description="Disordered" evidence="1">
    <location>
        <begin position="27"/>
        <end position="97"/>
    </location>
</feature>
<evidence type="ECO:0000256" key="1">
    <source>
        <dbReference type="SAM" id="MobiDB-lite"/>
    </source>
</evidence>
<dbReference type="KEGG" id="awe:JG540_00930"/>
<evidence type="ECO:0008006" key="5">
    <source>
        <dbReference type="Google" id="ProtNLM"/>
    </source>
</evidence>
<feature type="signal peptide" evidence="2">
    <location>
        <begin position="1"/>
        <end position="24"/>
    </location>
</feature>
<keyword evidence="4" id="KW-1185">Reference proteome</keyword>
<reference evidence="3 4" key="1">
    <citation type="submission" date="2020-12" db="EMBL/GenBank/DDBJ databases">
        <authorList>
            <person name="Zhou J."/>
        </authorList>
    </citation>
    <scope>NUCLEOTIDE SEQUENCE [LARGE SCALE GENOMIC DNA]</scope>
    <source>
        <strain evidence="3 4">CCUG 61299</strain>
    </source>
</reference>
<feature type="compositionally biased region" description="Polar residues" evidence="1">
    <location>
        <begin position="28"/>
        <end position="38"/>
    </location>
</feature>
<protein>
    <recommendedName>
        <fullName evidence="5">Lipoprotein</fullName>
    </recommendedName>
</protein>